<dbReference type="EMBL" id="SNZH01000011">
    <property type="protein sequence ID" value="TDR41190.1"/>
    <property type="molecule type" value="Genomic_DNA"/>
</dbReference>
<dbReference type="RefSeq" id="WP_133819943.1">
    <property type="nucleotide sequence ID" value="NZ_SNZH01000011.1"/>
</dbReference>
<sequence length="66" mass="7018">MNAITESTLKVNPLFMRADLLIEVGKLKLAIASIRGQRASNEAEPLVAPLASRIACLTEALGRLSA</sequence>
<keyword evidence="2" id="KW-1185">Reference proteome</keyword>
<dbReference type="AlphaFoldDB" id="A0A4R6YSJ9"/>
<evidence type="ECO:0000313" key="1">
    <source>
        <dbReference type="EMBL" id="TDR41190.1"/>
    </source>
</evidence>
<dbReference type="Proteomes" id="UP000295293">
    <property type="component" value="Unassembled WGS sequence"/>
</dbReference>
<gene>
    <name evidence="1" type="ORF">DFR29_111102</name>
</gene>
<proteinExistence type="predicted"/>
<name>A0A4R6YSJ9_9GAMM</name>
<accession>A0A4R6YSJ9</accession>
<dbReference type="OrthoDB" id="5958150at2"/>
<evidence type="ECO:0000313" key="2">
    <source>
        <dbReference type="Proteomes" id="UP000295293"/>
    </source>
</evidence>
<organism evidence="1 2">
    <name type="scientific">Tahibacter aquaticus</name>
    <dbReference type="NCBI Taxonomy" id="520092"/>
    <lineage>
        <taxon>Bacteria</taxon>
        <taxon>Pseudomonadati</taxon>
        <taxon>Pseudomonadota</taxon>
        <taxon>Gammaproteobacteria</taxon>
        <taxon>Lysobacterales</taxon>
        <taxon>Rhodanobacteraceae</taxon>
        <taxon>Tahibacter</taxon>
    </lineage>
</organism>
<protein>
    <submittedName>
        <fullName evidence="1">Uncharacterized protein</fullName>
    </submittedName>
</protein>
<comment type="caution">
    <text evidence="1">The sequence shown here is derived from an EMBL/GenBank/DDBJ whole genome shotgun (WGS) entry which is preliminary data.</text>
</comment>
<reference evidence="1 2" key="1">
    <citation type="submission" date="2019-03" db="EMBL/GenBank/DDBJ databases">
        <title>Genomic Encyclopedia of Type Strains, Phase IV (KMG-IV): sequencing the most valuable type-strain genomes for metagenomic binning, comparative biology and taxonomic classification.</title>
        <authorList>
            <person name="Goeker M."/>
        </authorList>
    </citation>
    <scope>NUCLEOTIDE SEQUENCE [LARGE SCALE GENOMIC DNA]</scope>
    <source>
        <strain evidence="1 2">DSM 21667</strain>
    </source>
</reference>